<dbReference type="PANTHER" id="PTHR30469:SF18">
    <property type="entry name" value="RESISTANCE-NODULATION-CELL DIVISION (RND) EFFLUX MEMBRANE FUSION PROTEIN-RELATED"/>
    <property type="match status" value="1"/>
</dbReference>
<sequence>MSDVFSRRPLLLLRHRLTWLAVAAAWSVNLAWAQAPVQVPVAAVERHAVGAGFEMDGVVQPVQQSTISAQTAGRLVSMAVKPGDRVKAGQLLATINDSETQAGVQSSQAQVAQAQAQLRNAQANFDRTRDLLAKGFISSAAMDSADAQLKSAQAGRDQASAGARQAGLSQGFTRVTAPFEGWVLQTQAEVGDLAMPGTPLLTLYAPTPLRAVVQMPVSRSNAITPKSEIEVQVPAADGAQLWIRPTLTSRMPGADPVSQTIEWRLELPATAANTLVPGQQIRVRFAAGEKQRLVIPAAAVLRRGELTAVYVAGASGFVLKAVRLGADHGEQGFEVLAGLQEKDQVALDPVKAGLSGAQPLAAGAVAK</sequence>
<keyword evidence="7" id="KW-1185">Reference proteome</keyword>
<evidence type="ECO:0000256" key="1">
    <source>
        <dbReference type="ARBA" id="ARBA00009477"/>
    </source>
</evidence>
<dbReference type="Gene3D" id="2.40.50.100">
    <property type="match status" value="1"/>
</dbReference>
<feature type="chain" id="PRO_5013067885" evidence="3">
    <location>
        <begin position="34"/>
        <end position="367"/>
    </location>
</feature>
<proteinExistence type="inferred from homology"/>
<evidence type="ECO:0000313" key="6">
    <source>
        <dbReference type="EMBL" id="OLP08086.1"/>
    </source>
</evidence>
<evidence type="ECO:0000256" key="3">
    <source>
        <dbReference type="SAM" id="SignalP"/>
    </source>
</evidence>
<evidence type="ECO:0000313" key="7">
    <source>
        <dbReference type="Proteomes" id="UP000185911"/>
    </source>
</evidence>
<dbReference type="AlphaFoldDB" id="A0A1Q8YJ79"/>
<dbReference type="Pfam" id="PF25876">
    <property type="entry name" value="HH_MFP_RND"/>
    <property type="match status" value="1"/>
</dbReference>
<dbReference type="InterPro" id="IPR006143">
    <property type="entry name" value="RND_pump_MFP"/>
</dbReference>
<dbReference type="Gene3D" id="2.40.30.170">
    <property type="match status" value="1"/>
</dbReference>
<keyword evidence="3" id="KW-0732">Signal</keyword>
<protein>
    <submittedName>
        <fullName evidence="6">Efflux transporter, RND family, MFP subunit</fullName>
    </submittedName>
</protein>
<feature type="coiled-coil region" evidence="2">
    <location>
        <begin position="104"/>
        <end position="131"/>
    </location>
</feature>
<dbReference type="NCBIfam" id="TIGR01730">
    <property type="entry name" value="RND_mfp"/>
    <property type="match status" value="1"/>
</dbReference>
<dbReference type="InterPro" id="IPR058625">
    <property type="entry name" value="MdtA-like_BSH"/>
</dbReference>
<reference evidence="6 7" key="1">
    <citation type="submission" date="2017-01" db="EMBL/GenBank/DDBJ databases">
        <title>Genome sequence of Rhodoferax antarcticus ANT.BR, a psychrophilic purple nonsulfur bacterium from an Antarctic microbial mat.</title>
        <authorList>
            <person name="Baker J."/>
            <person name="Riester C."/>
            <person name="Skinner B."/>
            <person name="Newell A."/>
            <person name="Swingley W."/>
            <person name="Madigan M."/>
            <person name="Jung D."/>
            <person name="Asao M."/>
            <person name="Chen M."/>
            <person name="Loughlin P."/>
            <person name="Pan H."/>
            <person name="Lin S."/>
            <person name="Li N."/>
            <person name="Shaw J."/>
            <person name="Prado M."/>
            <person name="Sherman C."/>
            <person name="Li X."/>
            <person name="Tang J."/>
            <person name="Blankenship R."/>
            <person name="Zhao T."/>
            <person name="Touchman J."/>
            <person name="Sattley M."/>
        </authorList>
    </citation>
    <scope>NUCLEOTIDE SEQUENCE [LARGE SCALE GENOMIC DNA]</scope>
    <source>
        <strain evidence="6 7">ANT.BR</strain>
    </source>
</reference>
<name>A0A1Q8YJ79_9BURK</name>
<dbReference type="RefSeq" id="WP_075585289.1">
    <property type="nucleotide sequence ID" value="NZ_MSYM01000006.1"/>
</dbReference>
<dbReference type="Proteomes" id="UP000185911">
    <property type="component" value="Unassembled WGS sequence"/>
</dbReference>
<evidence type="ECO:0000259" key="5">
    <source>
        <dbReference type="Pfam" id="PF25917"/>
    </source>
</evidence>
<accession>A0A1Q8YJ79</accession>
<dbReference type="InterPro" id="IPR058624">
    <property type="entry name" value="MdtA-like_HH"/>
</dbReference>
<dbReference type="STRING" id="81479.RA876_17525"/>
<dbReference type="PANTHER" id="PTHR30469">
    <property type="entry name" value="MULTIDRUG RESISTANCE PROTEIN MDTA"/>
    <property type="match status" value="1"/>
</dbReference>
<comment type="similarity">
    <text evidence="1">Belongs to the membrane fusion protein (MFP) (TC 8.A.1) family.</text>
</comment>
<gene>
    <name evidence="6" type="ORF">BLL52_0712</name>
</gene>
<evidence type="ECO:0000259" key="4">
    <source>
        <dbReference type="Pfam" id="PF25876"/>
    </source>
</evidence>
<evidence type="ECO:0000256" key="2">
    <source>
        <dbReference type="SAM" id="Coils"/>
    </source>
</evidence>
<comment type="caution">
    <text evidence="6">The sequence shown here is derived from an EMBL/GenBank/DDBJ whole genome shotgun (WGS) entry which is preliminary data.</text>
</comment>
<dbReference type="Gene3D" id="2.40.420.20">
    <property type="match status" value="1"/>
</dbReference>
<feature type="domain" description="Multidrug resistance protein MdtA-like alpha-helical hairpin" evidence="4">
    <location>
        <begin position="105"/>
        <end position="167"/>
    </location>
</feature>
<dbReference type="SUPFAM" id="SSF111369">
    <property type="entry name" value="HlyD-like secretion proteins"/>
    <property type="match status" value="1"/>
</dbReference>
<organism evidence="6 7">
    <name type="scientific">Rhodoferax antarcticus ANT.BR</name>
    <dbReference type="NCBI Taxonomy" id="1111071"/>
    <lineage>
        <taxon>Bacteria</taxon>
        <taxon>Pseudomonadati</taxon>
        <taxon>Pseudomonadota</taxon>
        <taxon>Betaproteobacteria</taxon>
        <taxon>Burkholderiales</taxon>
        <taxon>Comamonadaceae</taxon>
        <taxon>Rhodoferax</taxon>
    </lineage>
</organism>
<keyword evidence="2" id="KW-0175">Coiled coil</keyword>
<dbReference type="EMBL" id="MSYM01000006">
    <property type="protein sequence ID" value="OLP08086.1"/>
    <property type="molecule type" value="Genomic_DNA"/>
</dbReference>
<feature type="signal peptide" evidence="3">
    <location>
        <begin position="1"/>
        <end position="33"/>
    </location>
</feature>
<dbReference type="GO" id="GO:0015562">
    <property type="term" value="F:efflux transmembrane transporter activity"/>
    <property type="evidence" value="ECO:0007669"/>
    <property type="project" value="TreeGrafter"/>
</dbReference>
<dbReference type="GO" id="GO:1990281">
    <property type="term" value="C:efflux pump complex"/>
    <property type="evidence" value="ECO:0007669"/>
    <property type="project" value="TreeGrafter"/>
</dbReference>
<dbReference type="Gene3D" id="1.10.287.470">
    <property type="entry name" value="Helix hairpin bin"/>
    <property type="match status" value="1"/>
</dbReference>
<feature type="domain" description="Multidrug resistance protein MdtA-like barrel-sandwich hybrid" evidence="5">
    <location>
        <begin position="64"/>
        <end position="199"/>
    </location>
</feature>
<dbReference type="Pfam" id="PF25917">
    <property type="entry name" value="BSH_RND"/>
    <property type="match status" value="1"/>
</dbReference>